<dbReference type="PANTHER" id="PTHR47487:SF3">
    <property type="entry name" value="GLUTENIN, HIGH MOLECULAR WEIGHT SUBUNIT 12-LIKE"/>
    <property type="match status" value="1"/>
</dbReference>
<dbReference type="SUPFAM" id="SSF57667">
    <property type="entry name" value="beta-beta-alpha zinc fingers"/>
    <property type="match status" value="2"/>
</dbReference>
<protein>
    <submittedName>
        <fullName evidence="3">Zinc finger RNA-binding protein</fullName>
    </submittedName>
</protein>
<feature type="compositionally biased region" description="Polar residues" evidence="1">
    <location>
        <begin position="176"/>
        <end position="190"/>
    </location>
</feature>
<feature type="region of interest" description="Disordered" evidence="1">
    <location>
        <begin position="237"/>
        <end position="299"/>
    </location>
</feature>
<evidence type="ECO:0000313" key="4">
    <source>
        <dbReference type="Proteomes" id="UP000241394"/>
    </source>
</evidence>
<dbReference type="Proteomes" id="UP000241394">
    <property type="component" value="Chromosome LG1"/>
</dbReference>
<dbReference type="InterPro" id="IPR013087">
    <property type="entry name" value="Znf_C2H2_type"/>
</dbReference>
<evidence type="ECO:0000256" key="1">
    <source>
        <dbReference type="SAM" id="MobiDB-lite"/>
    </source>
</evidence>
<dbReference type="SMART" id="SM00451">
    <property type="entry name" value="ZnF_U1"/>
    <property type="match status" value="2"/>
</dbReference>
<sequence>MDCSTQQQQQNHDPAEAQAYDQSTQAYYEFHQYNQYIQQQQYPYYTTHDYTNPHQQTHQEPTSIYPPGVHITPEQTHLQNQQLGQAHVQDQYNSYYPQGFVDQQPLQQQQQVNGGGFGPQPPIGPTTYAGGGRRGGRPFRGGGPGRFGSRPNGSGPPFRGRGRGRGRGGRFPPPADNTTACAQGESSQTPVWPPPRMAWCELCRVDCNTPEILEQHKNGKRHKKNLQVFEEFHNRHLVAGQNEKNEGSENKPPRTGGKQVETEQEKVSGEAELTEDPEMKPGKDHFGGQERGLKRKMRGGWGGKFMRIHEGSRRPVEPPKPKQVIPFVCELCNVKCESQVVFDSHLAGKKHISNHKRFQEQQAMLEQAALQALYPALLALYPALQALYPPDTNASTSFGHQFHQEGVHGSQGTFPQLAPSMVPSGQVSAPELGPTSESAQPSGAKTEAELTSSAKTESENGTLELEPKEGNRKTDNSVVEPLADAVTGAD</sequence>
<feature type="domain" description="U1-type" evidence="2">
    <location>
        <begin position="324"/>
        <end position="358"/>
    </location>
</feature>
<dbReference type="InterPro" id="IPR036236">
    <property type="entry name" value="Znf_C2H2_sf"/>
</dbReference>
<comment type="caution">
    <text evidence="3">The sequence shown here is derived from an EMBL/GenBank/DDBJ whole genome shotgun (WGS) entry which is preliminary data.</text>
</comment>
<evidence type="ECO:0000259" key="2">
    <source>
        <dbReference type="SMART" id="SM00451"/>
    </source>
</evidence>
<organism evidence="3 4">
    <name type="scientific">Actinidia chinensis var. chinensis</name>
    <name type="common">Chinese soft-hair kiwi</name>
    <dbReference type="NCBI Taxonomy" id="1590841"/>
    <lineage>
        <taxon>Eukaryota</taxon>
        <taxon>Viridiplantae</taxon>
        <taxon>Streptophyta</taxon>
        <taxon>Embryophyta</taxon>
        <taxon>Tracheophyta</taxon>
        <taxon>Spermatophyta</taxon>
        <taxon>Magnoliopsida</taxon>
        <taxon>eudicotyledons</taxon>
        <taxon>Gunneridae</taxon>
        <taxon>Pentapetalae</taxon>
        <taxon>asterids</taxon>
        <taxon>Ericales</taxon>
        <taxon>Actinidiaceae</taxon>
        <taxon>Actinidia</taxon>
    </lineage>
</organism>
<feature type="compositionally biased region" description="Basic and acidic residues" evidence="1">
    <location>
        <begin position="260"/>
        <end position="269"/>
    </location>
</feature>
<dbReference type="PANTHER" id="PTHR47487">
    <property type="entry name" value="OS06G0651300 PROTEIN-RELATED"/>
    <property type="match status" value="1"/>
</dbReference>
<gene>
    <name evidence="3" type="ORF">CEY00_Acc00465</name>
</gene>
<feature type="compositionally biased region" description="Basic and acidic residues" evidence="1">
    <location>
        <begin position="465"/>
        <end position="475"/>
    </location>
</feature>
<feature type="region of interest" description="Disordered" evidence="1">
    <location>
        <begin position="108"/>
        <end position="193"/>
    </location>
</feature>
<dbReference type="OMA" id="CNTPEVL"/>
<dbReference type="AlphaFoldDB" id="A0A2R6S120"/>
<feature type="compositionally biased region" description="Basic and acidic residues" evidence="1">
    <location>
        <begin position="277"/>
        <end position="292"/>
    </location>
</feature>
<reference evidence="3 4" key="1">
    <citation type="submission" date="2017-07" db="EMBL/GenBank/DDBJ databases">
        <title>An improved, manually edited Actinidia chinensis var. chinensis (kiwifruit) genome highlights the challenges associated with draft genomes and gene prediction in plants.</title>
        <authorList>
            <person name="Pilkington S."/>
            <person name="Crowhurst R."/>
            <person name="Hilario E."/>
            <person name="Nardozza S."/>
            <person name="Fraser L."/>
            <person name="Peng Y."/>
            <person name="Gunaseelan K."/>
            <person name="Simpson R."/>
            <person name="Tahir J."/>
            <person name="Deroles S."/>
            <person name="Templeton K."/>
            <person name="Luo Z."/>
            <person name="Davy M."/>
            <person name="Cheng C."/>
            <person name="Mcneilage M."/>
            <person name="Scaglione D."/>
            <person name="Liu Y."/>
            <person name="Zhang Q."/>
            <person name="Datson P."/>
            <person name="De Silva N."/>
            <person name="Gardiner S."/>
            <person name="Bassett H."/>
            <person name="Chagne D."/>
            <person name="Mccallum J."/>
            <person name="Dzierzon H."/>
            <person name="Deng C."/>
            <person name="Wang Y.-Y."/>
            <person name="Barron N."/>
            <person name="Manako K."/>
            <person name="Bowen J."/>
            <person name="Foster T."/>
            <person name="Erridge Z."/>
            <person name="Tiffin H."/>
            <person name="Waite C."/>
            <person name="Davies K."/>
            <person name="Grierson E."/>
            <person name="Laing W."/>
            <person name="Kirk R."/>
            <person name="Chen X."/>
            <person name="Wood M."/>
            <person name="Montefiori M."/>
            <person name="Brummell D."/>
            <person name="Schwinn K."/>
            <person name="Catanach A."/>
            <person name="Fullerton C."/>
            <person name="Li D."/>
            <person name="Meiyalaghan S."/>
            <person name="Nieuwenhuizen N."/>
            <person name="Read N."/>
            <person name="Prakash R."/>
            <person name="Hunter D."/>
            <person name="Zhang H."/>
            <person name="Mckenzie M."/>
            <person name="Knabel M."/>
            <person name="Harris A."/>
            <person name="Allan A."/>
            <person name="Chen A."/>
            <person name="Janssen B."/>
            <person name="Plunkett B."/>
            <person name="Dwamena C."/>
            <person name="Voogd C."/>
            <person name="Leif D."/>
            <person name="Lafferty D."/>
            <person name="Souleyre E."/>
            <person name="Varkonyi-Gasic E."/>
            <person name="Gambi F."/>
            <person name="Hanley J."/>
            <person name="Yao J.-L."/>
            <person name="Cheung J."/>
            <person name="David K."/>
            <person name="Warren B."/>
            <person name="Marsh K."/>
            <person name="Snowden K."/>
            <person name="Lin-Wang K."/>
            <person name="Brian L."/>
            <person name="Martinez-Sanchez M."/>
            <person name="Wang M."/>
            <person name="Ileperuma N."/>
            <person name="Macnee N."/>
            <person name="Campin R."/>
            <person name="Mcatee P."/>
            <person name="Drummond R."/>
            <person name="Espley R."/>
            <person name="Ireland H."/>
            <person name="Wu R."/>
            <person name="Atkinson R."/>
            <person name="Karunairetnam S."/>
            <person name="Bulley S."/>
            <person name="Chunkath S."/>
            <person name="Hanley Z."/>
            <person name="Storey R."/>
            <person name="Thrimawithana A."/>
            <person name="Thomson S."/>
            <person name="David C."/>
            <person name="Testolin R."/>
        </authorList>
    </citation>
    <scope>NUCLEOTIDE SEQUENCE [LARGE SCALE GENOMIC DNA]</scope>
    <source>
        <strain evidence="4">cv. Red5</strain>
        <tissue evidence="3">Young leaf</tissue>
    </source>
</reference>
<dbReference type="Pfam" id="PF12874">
    <property type="entry name" value="zf-met"/>
    <property type="match status" value="2"/>
</dbReference>
<feature type="compositionally biased region" description="Basic and acidic residues" evidence="1">
    <location>
        <begin position="243"/>
        <end position="252"/>
    </location>
</feature>
<feature type="compositionally biased region" description="Polar residues" evidence="1">
    <location>
        <begin position="435"/>
        <end position="461"/>
    </location>
</feature>
<dbReference type="EMBL" id="NKQK01000001">
    <property type="protein sequence ID" value="PSS35962.1"/>
    <property type="molecule type" value="Genomic_DNA"/>
</dbReference>
<dbReference type="Gramene" id="PSS35962">
    <property type="protein sequence ID" value="PSS35962"/>
    <property type="gene ID" value="CEY00_Acc00465"/>
</dbReference>
<feature type="domain" description="U1-type" evidence="2">
    <location>
        <begin position="195"/>
        <end position="229"/>
    </location>
</feature>
<dbReference type="GO" id="GO:0008270">
    <property type="term" value="F:zinc ion binding"/>
    <property type="evidence" value="ECO:0007669"/>
    <property type="project" value="InterPro"/>
</dbReference>
<evidence type="ECO:0000313" key="3">
    <source>
        <dbReference type="EMBL" id="PSS35962.1"/>
    </source>
</evidence>
<feature type="compositionally biased region" description="Low complexity" evidence="1">
    <location>
        <begin position="147"/>
        <end position="159"/>
    </location>
</feature>
<dbReference type="OrthoDB" id="434647at2759"/>
<reference evidence="4" key="2">
    <citation type="journal article" date="2018" name="BMC Genomics">
        <title>A manually annotated Actinidia chinensis var. chinensis (kiwifruit) genome highlights the challenges associated with draft genomes and gene prediction in plants.</title>
        <authorList>
            <person name="Pilkington S.M."/>
            <person name="Crowhurst R."/>
            <person name="Hilario E."/>
            <person name="Nardozza S."/>
            <person name="Fraser L."/>
            <person name="Peng Y."/>
            <person name="Gunaseelan K."/>
            <person name="Simpson R."/>
            <person name="Tahir J."/>
            <person name="Deroles S.C."/>
            <person name="Templeton K."/>
            <person name="Luo Z."/>
            <person name="Davy M."/>
            <person name="Cheng C."/>
            <person name="McNeilage M."/>
            <person name="Scaglione D."/>
            <person name="Liu Y."/>
            <person name="Zhang Q."/>
            <person name="Datson P."/>
            <person name="De Silva N."/>
            <person name="Gardiner S.E."/>
            <person name="Bassett H."/>
            <person name="Chagne D."/>
            <person name="McCallum J."/>
            <person name="Dzierzon H."/>
            <person name="Deng C."/>
            <person name="Wang Y.Y."/>
            <person name="Barron L."/>
            <person name="Manako K."/>
            <person name="Bowen J."/>
            <person name="Foster T.M."/>
            <person name="Erridge Z.A."/>
            <person name="Tiffin H."/>
            <person name="Waite C.N."/>
            <person name="Davies K.M."/>
            <person name="Grierson E.P."/>
            <person name="Laing W.A."/>
            <person name="Kirk R."/>
            <person name="Chen X."/>
            <person name="Wood M."/>
            <person name="Montefiori M."/>
            <person name="Brummell D.A."/>
            <person name="Schwinn K.E."/>
            <person name="Catanach A."/>
            <person name="Fullerton C."/>
            <person name="Li D."/>
            <person name="Meiyalaghan S."/>
            <person name="Nieuwenhuizen N."/>
            <person name="Read N."/>
            <person name="Prakash R."/>
            <person name="Hunter D."/>
            <person name="Zhang H."/>
            <person name="McKenzie M."/>
            <person name="Knabel M."/>
            <person name="Harris A."/>
            <person name="Allan A.C."/>
            <person name="Gleave A."/>
            <person name="Chen A."/>
            <person name="Janssen B.J."/>
            <person name="Plunkett B."/>
            <person name="Ampomah-Dwamena C."/>
            <person name="Voogd C."/>
            <person name="Leif D."/>
            <person name="Lafferty D."/>
            <person name="Souleyre E.J.F."/>
            <person name="Varkonyi-Gasic E."/>
            <person name="Gambi F."/>
            <person name="Hanley J."/>
            <person name="Yao J.L."/>
            <person name="Cheung J."/>
            <person name="David K.M."/>
            <person name="Warren B."/>
            <person name="Marsh K."/>
            <person name="Snowden K.C."/>
            <person name="Lin-Wang K."/>
            <person name="Brian L."/>
            <person name="Martinez-Sanchez M."/>
            <person name="Wang M."/>
            <person name="Ileperuma N."/>
            <person name="Macnee N."/>
            <person name="Campin R."/>
            <person name="McAtee P."/>
            <person name="Drummond R.S.M."/>
            <person name="Espley R.V."/>
            <person name="Ireland H.S."/>
            <person name="Wu R."/>
            <person name="Atkinson R.G."/>
            <person name="Karunairetnam S."/>
            <person name="Bulley S."/>
            <person name="Chunkath S."/>
            <person name="Hanley Z."/>
            <person name="Storey R."/>
            <person name="Thrimawithana A.H."/>
            <person name="Thomson S."/>
            <person name="David C."/>
            <person name="Testolin R."/>
            <person name="Huang H."/>
            <person name="Hellens R.P."/>
            <person name="Schaffer R.J."/>
        </authorList>
    </citation>
    <scope>NUCLEOTIDE SEQUENCE [LARGE SCALE GENOMIC DNA]</scope>
    <source>
        <strain evidence="4">cv. Red5</strain>
    </source>
</reference>
<dbReference type="STRING" id="1590841.A0A2R6S120"/>
<accession>A0A2R6S120</accession>
<keyword evidence="4" id="KW-1185">Reference proteome</keyword>
<dbReference type="Gene3D" id="3.30.160.60">
    <property type="entry name" value="Classic Zinc Finger"/>
    <property type="match status" value="2"/>
</dbReference>
<dbReference type="InParanoid" id="A0A2R6S120"/>
<feature type="compositionally biased region" description="Gly residues" evidence="1">
    <location>
        <begin position="129"/>
        <end position="146"/>
    </location>
</feature>
<name>A0A2R6S120_ACTCC</name>
<proteinExistence type="predicted"/>
<feature type="region of interest" description="Disordered" evidence="1">
    <location>
        <begin position="397"/>
        <end position="490"/>
    </location>
</feature>
<dbReference type="InterPro" id="IPR003604">
    <property type="entry name" value="Matrin/U1-like-C_Znf_C2H2"/>
</dbReference>
<dbReference type="GO" id="GO:0003676">
    <property type="term" value="F:nucleic acid binding"/>
    <property type="evidence" value="ECO:0007669"/>
    <property type="project" value="InterPro"/>
</dbReference>